<dbReference type="EMBL" id="LR881183">
    <property type="protein sequence ID" value="CAD5243883.1"/>
    <property type="molecule type" value="Genomic_DNA"/>
</dbReference>
<dbReference type="AlphaFoldDB" id="A0A7G2D5Y3"/>
<dbReference type="InterPro" id="IPR011990">
    <property type="entry name" value="TPR-like_helical_dom_sf"/>
</dbReference>
<accession>A0A7G2D5Y3</accession>
<keyword evidence="2" id="KW-1185">Reference proteome</keyword>
<dbReference type="RefSeq" id="WP_188201771.1">
    <property type="nucleotide sequence ID" value="NZ_LR881183.1"/>
</dbReference>
<dbReference type="Proteomes" id="UP000516304">
    <property type="component" value="Chromosome TIRI35C"/>
</dbReference>
<proteinExistence type="predicted"/>
<dbReference type="KEGG" id="tcq:TIRI35C_0729"/>
<evidence type="ECO:0000313" key="1">
    <source>
        <dbReference type="EMBL" id="CAD5243883.1"/>
    </source>
</evidence>
<organism evidence="1 2">
    <name type="scientific">Thermococcus camini</name>
    <dbReference type="NCBI Taxonomy" id="2016373"/>
    <lineage>
        <taxon>Archaea</taxon>
        <taxon>Methanobacteriati</taxon>
        <taxon>Methanobacteriota</taxon>
        <taxon>Thermococci</taxon>
        <taxon>Thermococcales</taxon>
        <taxon>Thermococcaceae</taxon>
        <taxon>Thermococcus</taxon>
    </lineage>
</organism>
<dbReference type="GeneID" id="58918471"/>
<evidence type="ECO:0000313" key="2">
    <source>
        <dbReference type="Proteomes" id="UP000516304"/>
    </source>
</evidence>
<sequence length="275" mass="30992">MGKLDEFFKSLGGEKKRPELEILEEIEAYLHEGGIDEAIARLPEIKKEHNLFLALRMIVRAIVETLDEAERRGALTDNEIGGIKERVRSLIPAVNGLFTKRYRAILLSDLAVLFYRLDDELNGDLALKTAINLAGDDADIVRDIIMGLVKRGLLAKAGYAIKMAKNQETIDVVLVNLAESFYLAGDEKRAALIVKHISNPFQRAMALYYMASVEGERDREKALRLLEAAFEEAEKVESSDARFELMLKLYDLKHSLLGESFNVRDVLSWKGVPQE</sequence>
<dbReference type="Gene3D" id="1.25.40.10">
    <property type="entry name" value="Tetratricopeptide repeat domain"/>
    <property type="match status" value="1"/>
</dbReference>
<name>A0A7G2D5Y3_9EURY</name>
<reference evidence="1 2" key="1">
    <citation type="submission" date="2020-09" db="EMBL/GenBank/DDBJ databases">
        <authorList>
            <person name="Courtine D."/>
        </authorList>
    </citation>
    <scope>NUCLEOTIDE SEQUENCE [LARGE SCALE GENOMIC DNA]</scope>
    <source>
        <strain evidence="1 2">IRI35c</strain>
    </source>
</reference>
<protein>
    <submittedName>
        <fullName evidence="1">Uncharacterized protein</fullName>
    </submittedName>
</protein>
<gene>
    <name evidence="1" type="ORF">TIRI35C_0729</name>
</gene>